<dbReference type="Proteomes" id="UP000664779">
    <property type="component" value="Unassembled WGS sequence"/>
</dbReference>
<gene>
    <name evidence="4" type="ORF">J0X15_01315</name>
</gene>
<sequence>MRYMVLSVKVFLGLVTALSTLANAPATAQFKLEGHFIAFEPCEAYQSKNKLTNPGNVLTIPRHAYDAVGQNKSNGDFFLVRIPGAPVTEDRWISASCGKHVVASQFNPAQPESPIPSSALPITNGGTESTQNLLTLSWQPAFCETRPSKTECLDLNAGLLPAASQQLSIHGLWPQPRGKEYCGVSSPVRARDTPATWHQLPAPQLDLDTADELSVLMPGTASHLHHHEWIKHGTCYFGAGGSDEYYDDTLYLTSLINGSAAVDLLTANVGRQLTATAIRNAFDEAFGGGAGERVTIKCTNDGSRILLTELWFYLSGEIDEESSLGDLLRAAPTAPAGCLDVLIDPAGLQ</sequence>
<comment type="caution">
    <text evidence="4">The sequence shown here is derived from an EMBL/GenBank/DDBJ whole genome shotgun (WGS) entry which is preliminary data.</text>
</comment>
<comment type="similarity">
    <text evidence="1 2">Belongs to the RNase T2 family.</text>
</comment>
<dbReference type="GO" id="GO:0006401">
    <property type="term" value="P:RNA catabolic process"/>
    <property type="evidence" value="ECO:0007669"/>
    <property type="project" value="UniProtKB-ARBA"/>
</dbReference>
<name>A0A939EL31_9HYPH</name>
<dbReference type="GO" id="GO:0033897">
    <property type="term" value="F:ribonuclease T2 activity"/>
    <property type="evidence" value="ECO:0007669"/>
    <property type="project" value="InterPro"/>
</dbReference>
<evidence type="ECO:0000313" key="4">
    <source>
        <dbReference type="EMBL" id="MBO0343846.1"/>
    </source>
</evidence>
<dbReference type="InterPro" id="IPR036430">
    <property type="entry name" value="RNase_T2-like_sf"/>
</dbReference>
<reference evidence="4" key="1">
    <citation type="submission" date="2021-03" db="EMBL/GenBank/DDBJ databases">
        <title>Roseibium sp. CAU 1637 isolated from Incheon.</title>
        <authorList>
            <person name="Kim W."/>
        </authorList>
    </citation>
    <scope>NUCLEOTIDE SEQUENCE</scope>
    <source>
        <strain evidence="4">CAU 1637</strain>
    </source>
</reference>
<evidence type="ECO:0000313" key="5">
    <source>
        <dbReference type="Proteomes" id="UP000664779"/>
    </source>
</evidence>
<protein>
    <submittedName>
        <fullName evidence="4">Ribonuclease T</fullName>
    </submittedName>
</protein>
<organism evidence="4 5">
    <name type="scientific">Roseibium limicola</name>
    <dbReference type="NCBI Taxonomy" id="2816037"/>
    <lineage>
        <taxon>Bacteria</taxon>
        <taxon>Pseudomonadati</taxon>
        <taxon>Pseudomonadota</taxon>
        <taxon>Alphaproteobacteria</taxon>
        <taxon>Hyphomicrobiales</taxon>
        <taxon>Stappiaceae</taxon>
        <taxon>Roseibium</taxon>
    </lineage>
</organism>
<dbReference type="InterPro" id="IPR018188">
    <property type="entry name" value="RNase_T2_His_AS_1"/>
</dbReference>
<feature type="chain" id="PRO_5037689705" evidence="3">
    <location>
        <begin position="29"/>
        <end position="349"/>
    </location>
</feature>
<feature type="signal peptide" evidence="3">
    <location>
        <begin position="1"/>
        <end position="28"/>
    </location>
</feature>
<dbReference type="SUPFAM" id="SSF55895">
    <property type="entry name" value="Ribonuclease Rh-like"/>
    <property type="match status" value="1"/>
</dbReference>
<proteinExistence type="inferred from homology"/>
<keyword evidence="3" id="KW-0732">Signal</keyword>
<evidence type="ECO:0000256" key="2">
    <source>
        <dbReference type="RuleBase" id="RU004328"/>
    </source>
</evidence>
<dbReference type="RefSeq" id="WP_206937587.1">
    <property type="nucleotide sequence ID" value="NZ_JAFLNF010000001.1"/>
</dbReference>
<evidence type="ECO:0000256" key="1">
    <source>
        <dbReference type="ARBA" id="ARBA00007469"/>
    </source>
</evidence>
<dbReference type="PANTHER" id="PTHR11240:SF22">
    <property type="entry name" value="RIBONUCLEASE T2"/>
    <property type="match status" value="1"/>
</dbReference>
<dbReference type="AlphaFoldDB" id="A0A939EL31"/>
<keyword evidence="5" id="KW-1185">Reference proteome</keyword>
<dbReference type="EMBL" id="JAFLNF010000001">
    <property type="protein sequence ID" value="MBO0343846.1"/>
    <property type="molecule type" value="Genomic_DNA"/>
</dbReference>
<dbReference type="InterPro" id="IPR001568">
    <property type="entry name" value="RNase_T2-like"/>
</dbReference>
<dbReference type="Gene3D" id="3.90.730.10">
    <property type="entry name" value="Ribonuclease T2-like"/>
    <property type="match status" value="1"/>
</dbReference>
<evidence type="ECO:0000256" key="3">
    <source>
        <dbReference type="SAM" id="SignalP"/>
    </source>
</evidence>
<dbReference type="GO" id="GO:0003723">
    <property type="term" value="F:RNA binding"/>
    <property type="evidence" value="ECO:0007669"/>
    <property type="project" value="InterPro"/>
</dbReference>
<dbReference type="PROSITE" id="PS00530">
    <property type="entry name" value="RNASE_T2_1"/>
    <property type="match status" value="1"/>
</dbReference>
<accession>A0A939EL31</accession>
<dbReference type="Pfam" id="PF00445">
    <property type="entry name" value="Ribonuclease_T2"/>
    <property type="match status" value="1"/>
</dbReference>
<dbReference type="InterPro" id="IPR033130">
    <property type="entry name" value="RNase_T2_His_AS_2"/>
</dbReference>
<dbReference type="PANTHER" id="PTHR11240">
    <property type="entry name" value="RIBONUCLEASE T2"/>
    <property type="match status" value="1"/>
</dbReference>
<dbReference type="PROSITE" id="PS00531">
    <property type="entry name" value="RNASE_T2_2"/>
    <property type="match status" value="1"/>
</dbReference>